<accession>A0ABW0QR48</accession>
<comment type="caution">
    <text evidence="2">The sequence shown here is derived from an EMBL/GenBank/DDBJ whole genome shotgun (WGS) entry which is preliminary data.</text>
</comment>
<reference evidence="3" key="1">
    <citation type="journal article" date="2019" name="Int. J. Syst. Evol. Microbiol.">
        <title>The Global Catalogue of Microorganisms (GCM) 10K type strain sequencing project: providing services to taxonomists for standard genome sequencing and annotation.</title>
        <authorList>
            <consortium name="The Broad Institute Genomics Platform"/>
            <consortium name="The Broad Institute Genome Sequencing Center for Infectious Disease"/>
            <person name="Wu L."/>
            <person name="Ma J."/>
        </authorList>
    </citation>
    <scope>NUCLEOTIDE SEQUENCE [LARGE SCALE GENOMIC DNA]</scope>
    <source>
        <strain evidence="3">CGMCC 1.16619</strain>
    </source>
</reference>
<evidence type="ECO:0000256" key="1">
    <source>
        <dbReference type="SAM" id="SignalP"/>
    </source>
</evidence>
<dbReference type="Pfam" id="PF12276">
    <property type="entry name" value="DUF3617"/>
    <property type="match status" value="1"/>
</dbReference>
<gene>
    <name evidence="2" type="ORF">ACFPPA_09705</name>
</gene>
<organism evidence="2 3">
    <name type="scientific">Rhodanobacter ginsengisoli</name>
    <dbReference type="NCBI Taxonomy" id="418646"/>
    <lineage>
        <taxon>Bacteria</taxon>
        <taxon>Pseudomonadati</taxon>
        <taxon>Pseudomonadota</taxon>
        <taxon>Gammaproteobacteria</taxon>
        <taxon>Lysobacterales</taxon>
        <taxon>Rhodanobacteraceae</taxon>
        <taxon>Rhodanobacter</taxon>
    </lineage>
</organism>
<dbReference type="InterPro" id="IPR022061">
    <property type="entry name" value="DUF3617"/>
</dbReference>
<keyword evidence="1" id="KW-0732">Signal</keyword>
<sequence length="150" mass="16278">MKIRIPRRWAGLCLLFAIASAWATEPGSMMKMSTTVHMQMAGLPAMPTTTHTSEVCSPAKLPDPEQWMQHRKDCAVSNVRHSGGTVSYHMQCSGAMSMSGDGKFHMSANGDVHGSFHMVGLERGHSITLDSQIEGERVGACDYTPPAMRG</sequence>
<dbReference type="RefSeq" id="WP_377319567.1">
    <property type="nucleotide sequence ID" value="NZ_JBHSNF010000002.1"/>
</dbReference>
<keyword evidence="3" id="KW-1185">Reference proteome</keyword>
<protein>
    <submittedName>
        <fullName evidence="2">DUF3617 domain-containing protein</fullName>
    </submittedName>
</protein>
<dbReference type="EMBL" id="JBHSNF010000002">
    <property type="protein sequence ID" value="MFC5526017.1"/>
    <property type="molecule type" value="Genomic_DNA"/>
</dbReference>
<proteinExistence type="predicted"/>
<evidence type="ECO:0000313" key="2">
    <source>
        <dbReference type="EMBL" id="MFC5526017.1"/>
    </source>
</evidence>
<evidence type="ECO:0000313" key="3">
    <source>
        <dbReference type="Proteomes" id="UP001596114"/>
    </source>
</evidence>
<dbReference type="Proteomes" id="UP001596114">
    <property type="component" value="Unassembled WGS sequence"/>
</dbReference>
<name>A0ABW0QR48_9GAMM</name>
<feature type="chain" id="PRO_5046360394" evidence="1">
    <location>
        <begin position="24"/>
        <end position="150"/>
    </location>
</feature>
<feature type="signal peptide" evidence="1">
    <location>
        <begin position="1"/>
        <end position="23"/>
    </location>
</feature>